<accession>A0A193G5R2</accession>
<organism evidence="1 2">
    <name type="scientific">Bordetella bronchialis</name>
    <dbReference type="NCBI Taxonomy" id="463025"/>
    <lineage>
        <taxon>Bacteria</taxon>
        <taxon>Pseudomonadati</taxon>
        <taxon>Pseudomonadota</taxon>
        <taxon>Betaproteobacteria</taxon>
        <taxon>Burkholderiales</taxon>
        <taxon>Alcaligenaceae</taxon>
        <taxon>Bordetella</taxon>
    </lineage>
</organism>
<dbReference type="PROSITE" id="PS51365">
    <property type="entry name" value="RENAL_DIPEPTIDASE_2"/>
    <property type="match status" value="1"/>
</dbReference>
<dbReference type="SUPFAM" id="SSF51556">
    <property type="entry name" value="Metallo-dependent hydrolases"/>
    <property type="match status" value="1"/>
</dbReference>
<dbReference type="STRING" id="463025.BAU08_04625"/>
<protein>
    <submittedName>
        <fullName evidence="1">Peptidase M19</fullName>
    </submittedName>
</protein>
<dbReference type="PANTHER" id="PTHR10443">
    <property type="entry name" value="MICROSOMAL DIPEPTIDASE"/>
    <property type="match status" value="1"/>
</dbReference>
<dbReference type="PANTHER" id="PTHR10443:SF12">
    <property type="entry name" value="DIPEPTIDASE"/>
    <property type="match status" value="1"/>
</dbReference>
<dbReference type="InterPro" id="IPR032466">
    <property type="entry name" value="Metal_Hydrolase"/>
</dbReference>
<dbReference type="Pfam" id="PF01244">
    <property type="entry name" value="Peptidase_M19"/>
    <property type="match status" value="1"/>
</dbReference>
<dbReference type="Gene3D" id="3.20.20.140">
    <property type="entry name" value="Metal-dependent hydrolases"/>
    <property type="match status" value="1"/>
</dbReference>
<reference evidence="1 2" key="1">
    <citation type="submission" date="2016-06" db="EMBL/GenBank/DDBJ databases">
        <title>Complete genome sequences of Bordetella bronchialis and Bordetella flabilis.</title>
        <authorList>
            <person name="LiPuma J.J."/>
            <person name="Spilker T."/>
        </authorList>
    </citation>
    <scope>NUCLEOTIDE SEQUENCE [LARGE SCALE GENOMIC DNA]</scope>
    <source>
        <strain evidence="1 2">AU17976</strain>
    </source>
</reference>
<dbReference type="GO" id="GO:0070573">
    <property type="term" value="F:metallodipeptidase activity"/>
    <property type="evidence" value="ECO:0007669"/>
    <property type="project" value="InterPro"/>
</dbReference>
<sequence length="196" mass="20760">MDDAWRRHGLRHLQLTHYRVNELGDIQTAPPVHGGLTDFGAEVIRRCNRLGIVVDVAHGTPDLVRRAAAVTARPLVLSHTALGARPSRYSRAITPEHARLVAGTDGVIGIWPVAATFPTLAAMAGGIRAMADAVGVRHVGVGSDMLGLVGPSVLDSYRKLPLLAQALRDAGFTREEAGMILGGNYARVWAASLAPA</sequence>
<name>A0A193G5R2_9BORD</name>
<dbReference type="EMBL" id="CP016171">
    <property type="protein sequence ID" value="ANN74564.1"/>
    <property type="molecule type" value="Genomic_DNA"/>
</dbReference>
<dbReference type="GO" id="GO:0006508">
    <property type="term" value="P:proteolysis"/>
    <property type="evidence" value="ECO:0007669"/>
    <property type="project" value="InterPro"/>
</dbReference>
<dbReference type="InterPro" id="IPR008257">
    <property type="entry name" value="Pept_M19"/>
</dbReference>
<evidence type="ECO:0000313" key="1">
    <source>
        <dbReference type="EMBL" id="ANN74564.1"/>
    </source>
</evidence>
<dbReference type="Proteomes" id="UP000092213">
    <property type="component" value="Chromosome"/>
</dbReference>
<evidence type="ECO:0000313" key="2">
    <source>
        <dbReference type="Proteomes" id="UP000092213"/>
    </source>
</evidence>
<gene>
    <name evidence="1" type="ORF">BAU08_04625</name>
</gene>
<proteinExistence type="predicted"/>
<dbReference type="AlphaFoldDB" id="A0A193G5R2"/>